<comment type="caution">
    <text evidence="2">The sequence shown here is derived from an EMBL/GenBank/DDBJ whole genome shotgun (WGS) entry which is preliminary data.</text>
</comment>
<dbReference type="AlphaFoldDB" id="A0AAQ4DTQ6"/>
<name>A0AAQ4DTQ6_AMBAM</name>
<gene>
    <name evidence="2" type="ORF">V5799_007373</name>
</gene>
<dbReference type="EMBL" id="JARKHS020026960">
    <property type="protein sequence ID" value="KAK8765846.1"/>
    <property type="molecule type" value="Genomic_DNA"/>
</dbReference>
<feature type="non-terminal residue" evidence="2">
    <location>
        <position position="120"/>
    </location>
</feature>
<reference evidence="2 3" key="1">
    <citation type="journal article" date="2023" name="Arcadia Sci">
        <title>De novo assembly of a long-read Amblyomma americanum tick genome.</title>
        <authorList>
            <person name="Chou S."/>
            <person name="Poskanzer K.E."/>
            <person name="Rollins M."/>
            <person name="Thuy-Boun P.S."/>
        </authorList>
    </citation>
    <scope>NUCLEOTIDE SEQUENCE [LARGE SCALE GENOMIC DNA]</scope>
    <source>
        <strain evidence="2">F_SG_1</strain>
        <tissue evidence="2">Salivary glands</tissue>
    </source>
</reference>
<evidence type="ECO:0000313" key="3">
    <source>
        <dbReference type="Proteomes" id="UP001321473"/>
    </source>
</evidence>
<proteinExistence type="predicted"/>
<sequence>MDAFSCRGGLLIDEIKLSEHLTMKSTGNLEGFVDLGKHTTGDQKGVLVDHGMVVLFQPFTGNWTQVLGVFASRGNVKAPTLAKIIVESTVLAEQAGLYVDTITCDGATSNRSMWHIFGIQ</sequence>
<dbReference type="Pfam" id="PF21787">
    <property type="entry name" value="TNP-like_RNaseH_N"/>
    <property type="match status" value="1"/>
</dbReference>
<dbReference type="Proteomes" id="UP001321473">
    <property type="component" value="Unassembled WGS sequence"/>
</dbReference>
<organism evidence="2 3">
    <name type="scientific">Amblyomma americanum</name>
    <name type="common">Lone star tick</name>
    <dbReference type="NCBI Taxonomy" id="6943"/>
    <lineage>
        <taxon>Eukaryota</taxon>
        <taxon>Metazoa</taxon>
        <taxon>Ecdysozoa</taxon>
        <taxon>Arthropoda</taxon>
        <taxon>Chelicerata</taxon>
        <taxon>Arachnida</taxon>
        <taxon>Acari</taxon>
        <taxon>Parasitiformes</taxon>
        <taxon>Ixodida</taxon>
        <taxon>Ixodoidea</taxon>
        <taxon>Ixodidae</taxon>
        <taxon>Amblyomminae</taxon>
        <taxon>Amblyomma</taxon>
    </lineage>
</organism>
<protein>
    <recommendedName>
        <fullName evidence="1">Transposable element P transposase-like RNase H domain-containing protein</fullName>
    </recommendedName>
</protein>
<keyword evidence="3" id="KW-1185">Reference proteome</keyword>
<accession>A0AAQ4DTQ6</accession>
<feature type="domain" description="Transposable element P transposase-like RNase H" evidence="1">
    <location>
        <begin position="8"/>
        <end position="118"/>
    </location>
</feature>
<dbReference type="InterPro" id="IPR048365">
    <property type="entry name" value="TNP-like_RNaseH_N"/>
</dbReference>
<evidence type="ECO:0000259" key="1">
    <source>
        <dbReference type="Pfam" id="PF21787"/>
    </source>
</evidence>
<evidence type="ECO:0000313" key="2">
    <source>
        <dbReference type="EMBL" id="KAK8765846.1"/>
    </source>
</evidence>